<feature type="region of interest" description="Disordered" evidence="1">
    <location>
        <begin position="24"/>
        <end position="61"/>
    </location>
</feature>
<dbReference type="EMBL" id="JARGEI010000018">
    <property type="protein sequence ID" value="KAJ8715743.1"/>
    <property type="molecule type" value="Genomic_DNA"/>
</dbReference>
<reference evidence="2" key="1">
    <citation type="submission" date="2023-03" db="EMBL/GenBank/DDBJ databases">
        <title>Chromosome-level genomes of two armyworms, Mythimna separata and Mythimna loreyi, provide insights into the biosynthesis and reception of sex pheromones.</title>
        <authorList>
            <person name="Zhao H."/>
        </authorList>
    </citation>
    <scope>NUCLEOTIDE SEQUENCE</scope>
    <source>
        <strain evidence="2">BeijingLab</strain>
        <tissue evidence="2">Pupa</tissue>
    </source>
</reference>
<accession>A0AAD8DRI1</accession>
<dbReference type="AlphaFoldDB" id="A0AAD8DRI1"/>
<dbReference type="Proteomes" id="UP001231518">
    <property type="component" value="Chromosome 24"/>
</dbReference>
<sequence>MVHHQARFPLFGCVALSLKNQNKPVRPTLKSGKRPLQSELNKGKLGCKNTIQPPLKKNKPDLKELKSRSGGVYLKSSSAPVNFEAFFPDILSYLSRDVAQYPVIQTSANGLLNQLVNDEQISVDPTEEAVEKFLMQAKTKKAEDNREKDEVIVTNNVTKEENLELQPIKSDVKRMKVEKPQILPIPIPKCRKSLLDRDITALLKKIRSQVETELLNNSSVSNIQDVEKTIEEVEMQPRLKDMAIQTDATAEFPELPFLTQIPKE</sequence>
<evidence type="ECO:0000256" key="1">
    <source>
        <dbReference type="SAM" id="MobiDB-lite"/>
    </source>
</evidence>
<evidence type="ECO:0000313" key="3">
    <source>
        <dbReference type="Proteomes" id="UP001231518"/>
    </source>
</evidence>
<organism evidence="2 3">
    <name type="scientific">Mythimna separata</name>
    <name type="common">Oriental armyworm</name>
    <name type="synonym">Pseudaletia separata</name>
    <dbReference type="NCBI Taxonomy" id="271217"/>
    <lineage>
        <taxon>Eukaryota</taxon>
        <taxon>Metazoa</taxon>
        <taxon>Ecdysozoa</taxon>
        <taxon>Arthropoda</taxon>
        <taxon>Hexapoda</taxon>
        <taxon>Insecta</taxon>
        <taxon>Pterygota</taxon>
        <taxon>Neoptera</taxon>
        <taxon>Endopterygota</taxon>
        <taxon>Lepidoptera</taxon>
        <taxon>Glossata</taxon>
        <taxon>Ditrysia</taxon>
        <taxon>Noctuoidea</taxon>
        <taxon>Noctuidae</taxon>
        <taxon>Noctuinae</taxon>
        <taxon>Hadenini</taxon>
        <taxon>Mythimna</taxon>
    </lineage>
</organism>
<proteinExistence type="predicted"/>
<protein>
    <submittedName>
        <fullName evidence="2">Uncharacterized protein</fullName>
    </submittedName>
</protein>
<name>A0AAD8DRI1_MYTSE</name>
<gene>
    <name evidence="2" type="ORF">PYW07_010225</name>
</gene>
<keyword evidence="3" id="KW-1185">Reference proteome</keyword>
<evidence type="ECO:0000313" key="2">
    <source>
        <dbReference type="EMBL" id="KAJ8715743.1"/>
    </source>
</evidence>
<comment type="caution">
    <text evidence="2">The sequence shown here is derived from an EMBL/GenBank/DDBJ whole genome shotgun (WGS) entry which is preliminary data.</text>
</comment>